<keyword evidence="3" id="KW-1185">Reference proteome</keyword>
<dbReference type="EMBL" id="ML120394">
    <property type="protein sequence ID" value="RPA98576.1"/>
    <property type="molecule type" value="Genomic_DNA"/>
</dbReference>
<keyword evidence="1" id="KW-0812">Transmembrane</keyword>
<protein>
    <submittedName>
        <fullName evidence="2">Uncharacterized protein</fullName>
    </submittedName>
</protein>
<reference evidence="2 3" key="1">
    <citation type="journal article" date="2018" name="Nat. Ecol. Evol.">
        <title>Pezizomycetes genomes reveal the molecular basis of ectomycorrhizal truffle lifestyle.</title>
        <authorList>
            <person name="Murat C."/>
            <person name="Payen T."/>
            <person name="Noel B."/>
            <person name="Kuo A."/>
            <person name="Morin E."/>
            <person name="Chen J."/>
            <person name="Kohler A."/>
            <person name="Krizsan K."/>
            <person name="Balestrini R."/>
            <person name="Da Silva C."/>
            <person name="Montanini B."/>
            <person name="Hainaut M."/>
            <person name="Levati E."/>
            <person name="Barry K.W."/>
            <person name="Belfiori B."/>
            <person name="Cichocki N."/>
            <person name="Clum A."/>
            <person name="Dockter R.B."/>
            <person name="Fauchery L."/>
            <person name="Guy J."/>
            <person name="Iotti M."/>
            <person name="Le Tacon F."/>
            <person name="Lindquist E.A."/>
            <person name="Lipzen A."/>
            <person name="Malagnac F."/>
            <person name="Mello A."/>
            <person name="Molinier V."/>
            <person name="Miyauchi S."/>
            <person name="Poulain J."/>
            <person name="Riccioni C."/>
            <person name="Rubini A."/>
            <person name="Sitrit Y."/>
            <person name="Splivallo R."/>
            <person name="Traeger S."/>
            <person name="Wang M."/>
            <person name="Zifcakova L."/>
            <person name="Wipf D."/>
            <person name="Zambonelli A."/>
            <person name="Paolocci F."/>
            <person name="Nowrousian M."/>
            <person name="Ottonello S."/>
            <person name="Baldrian P."/>
            <person name="Spatafora J.W."/>
            <person name="Henrissat B."/>
            <person name="Nagy L.G."/>
            <person name="Aury J.M."/>
            <person name="Wincker P."/>
            <person name="Grigoriev I.V."/>
            <person name="Bonfante P."/>
            <person name="Martin F.M."/>
        </authorList>
    </citation>
    <scope>NUCLEOTIDE SEQUENCE [LARGE SCALE GENOMIC DNA]</scope>
    <source>
        <strain evidence="2 3">120613-1</strain>
    </source>
</reference>
<name>A0A3N4JK29_9PEZI</name>
<dbReference type="AlphaFoldDB" id="A0A3N4JK29"/>
<evidence type="ECO:0000256" key="1">
    <source>
        <dbReference type="SAM" id="Phobius"/>
    </source>
</evidence>
<accession>A0A3N4JK29</accession>
<organism evidence="2 3">
    <name type="scientific">Choiromyces venosus 120613-1</name>
    <dbReference type="NCBI Taxonomy" id="1336337"/>
    <lineage>
        <taxon>Eukaryota</taxon>
        <taxon>Fungi</taxon>
        <taxon>Dikarya</taxon>
        <taxon>Ascomycota</taxon>
        <taxon>Pezizomycotina</taxon>
        <taxon>Pezizomycetes</taxon>
        <taxon>Pezizales</taxon>
        <taxon>Tuberaceae</taxon>
        <taxon>Choiromyces</taxon>
    </lineage>
</organism>
<dbReference type="Proteomes" id="UP000276215">
    <property type="component" value="Unassembled WGS sequence"/>
</dbReference>
<evidence type="ECO:0000313" key="3">
    <source>
        <dbReference type="Proteomes" id="UP000276215"/>
    </source>
</evidence>
<feature type="transmembrane region" description="Helical" evidence="1">
    <location>
        <begin position="34"/>
        <end position="56"/>
    </location>
</feature>
<gene>
    <name evidence="2" type="ORF">L873DRAFT_1012509</name>
</gene>
<keyword evidence="1" id="KW-0472">Membrane</keyword>
<evidence type="ECO:0000313" key="2">
    <source>
        <dbReference type="EMBL" id="RPA98576.1"/>
    </source>
</evidence>
<proteinExistence type="predicted"/>
<keyword evidence="1" id="KW-1133">Transmembrane helix</keyword>
<sequence length="121" mass="14185">MIVMRGTLHRITATITMVSEIFNRKREEARMSRVIGNGFFCLTVIRAFLFFPIMILDGLHCCAMDEYFTARYKDLLELRDVAKNEIENYYRGYLQVQLQCGTHCEAYYGILVVVFFLFGGW</sequence>